<dbReference type="EMBL" id="QUSF01000009">
    <property type="protein sequence ID" value="RLW06254.1"/>
    <property type="molecule type" value="Genomic_DNA"/>
</dbReference>
<feature type="region of interest" description="Disordered" evidence="1">
    <location>
        <begin position="1"/>
        <end position="257"/>
    </location>
</feature>
<dbReference type="Proteomes" id="UP000276834">
    <property type="component" value="Unassembled WGS sequence"/>
</dbReference>
<gene>
    <name evidence="2" type="ORF">DV515_00004588</name>
</gene>
<keyword evidence="3" id="KW-1185">Reference proteome</keyword>
<feature type="compositionally biased region" description="Basic residues" evidence="1">
    <location>
        <begin position="25"/>
        <end position="35"/>
    </location>
</feature>
<proteinExistence type="predicted"/>
<sequence length="274" mass="28981">MVPAPSPAAACERRESVVSGEPRERRSRRRARFWRSRFGTSQHPEEGPEARDHLPAERGRDISSPPPPSLSSAPLRRGTRRRRRPETVVPLYRKGEPADAPFPRLGQASPPGSSGTFGEGGGRGGEPSTAGVEGGDEGTHPGSAGRSWGRRCRRLEVGRSGCSGSRGAGGRSSRRRGEASRLCRGGHGLPEEDGTASCDRTRSGASAAIAASRGRRTEPPPLSRRGSGRRTLPRGPPASFSSARGGAGDAQAKIPFMDKEGGNNVFTVLRSACY</sequence>
<evidence type="ECO:0000313" key="3">
    <source>
        <dbReference type="Proteomes" id="UP000276834"/>
    </source>
</evidence>
<feature type="compositionally biased region" description="Basic and acidic residues" evidence="1">
    <location>
        <begin position="11"/>
        <end position="24"/>
    </location>
</feature>
<dbReference type="AlphaFoldDB" id="A0A3L8SQ14"/>
<organism evidence="2 3">
    <name type="scientific">Chloebia gouldiae</name>
    <name type="common">Gouldian finch</name>
    <name type="synonym">Erythrura gouldiae</name>
    <dbReference type="NCBI Taxonomy" id="44316"/>
    <lineage>
        <taxon>Eukaryota</taxon>
        <taxon>Metazoa</taxon>
        <taxon>Chordata</taxon>
        <taxon>Craniata</taxon>
        <taxon>Vertebrata</taxon>
        <taxon>Euteleostomi</taxon>
        <taxon>Archelosauria</taxon>
        <taxon>Archosauria</taxon>
        <taxon>Dinosauria</taxon>
        <taxon>Saurischia</taxon>
        <taxon>Theropoda</taxon>
        <taxon>Coelurosauria</taxon>
        <taxon>Aves</taxon>
        <taxon>Neognathae</taxon>
        <taxon>Neoaves</taxon>
        <taxon>Telluraves</taxon>
        <taxon>Australaves</taxon>
        <taxon>Passeriformes</taxon>
        <taxon>Passeroidea</taxon>
        <taxon>Passeridae</taxon>
        <taxon>Chloebia</taxon>
    </lineage>
</organism>
<feature type="compositionally biased region" description="Gly residues" evidence="1">
    <location>
        <begin position="115"/>
        <end position="125"/>
    </location>
</feature>
<comment type="caution">
    <text evidence="2">The sequence shown here is derived from an EMBL/GenBank/DDBJ whole genome shotgun (WGS) entry which is preliminary data.</text>
</comment>
<accession>A0A3L8SQ14</accession>
<evidence type="ECO:0000313" key="2">
    <source>
        <dbReference type="EMBL" id="RLW06254.1"/>
    </source>
</evidence>
<name>A0A3L8SQ14_CHLGU</name>
<reference evidence="2 3" key="1">
    <citation type="journal article" date="2018" name="Proc. R. Soc. B">
        <title>A non-coding region near Follistatin controls head colour polymorphism in the Gouldian finch.</title>
        <authorList>
            <person name="Toomey M.B."/>
            <person name="Marques C.I."/>
            <person name="Andrade P."/>
            <person name="Araujo P.M."/>
            <person name="Sabatino S."/>
            <person name="Gazda M.A."/>
            <person name="Afonso S."/>
            <person name="Lopes R.J."/>
            <person name="Corbo J.C."/>
            <person name="Carneiro M."/>
        </authorList>
    </citation>
    <scope>NUCLEOTIDE SEQUENCE [LARGE SCALE GENOMIC DNA]</scope>
    <source>
        <strain evidence="2">Red01</strain>
        <tissue evidence="2">Muscle</tissue>
    </source>
</reference>
<protein>
    <submittedName>
        <fullName evidence="2">Uncharacterized protein</fullName>
    </submittedName>
</protein>
<feature type="compositionally biased region" description="Basic and acidic residues" evidence="1">
    <location>
        <begin position="43"/>
        <end position="61"/>
    </location>
</feature>
<evidence type="ECO:0000256" key="1">
    <source>
        <dbReference type="SAM" id="MobiDB-lite"/>
    </source>
</evidence>
<feature type="compositionally biased region" description="Low complexity" evidence="1">
    <location>
        <begin position="203"/>
        <end position="212"/>
    </location>
</feature>